<proteinExistence type="predicted"/>
<organism evidence="3 4">
    <name type="scientific">Fervidobacterium gondwanense DSM 13020</name>
    <dbReference type="NCBI Taxonomy" id="1121883"/>
    <lineage>
        <taxon>Bacteria</taxon>
        <taxon>Thermotogati</taxon>
        <taxon>Thermotogota</taxon>
        <taxon>Thermotogae</taxon>
        <taxon>Thermotogales</taxon>
        <taxon>Fervidobacteriaceae</taxon>
        <taxon>Fervidobacterium</taxon>
    </lineage>
</organism>
<gene>
    <name evidence="3" type="ORF">SAMN02745226_01880</name>
</gene>
<name>A0A1M7TDM3_FERGO</name>
<evidence type="ECO:0000313" key="4">
    <source>
        <dbReference type="Proteomes" id="UP000184207"/>
    </source>
</evidence>
<keyword evidence="4" id="KW-1185">Reference proteome</keyword>
<accession>A0A1M7TDM3</accession>
<reference evidence="4" key="1">
    <citation type="submission" date="2016-12" db="EMBL/GenBank/DDBJ databases">
        <authorList>
            <person name="Varghese N."/>
            <person name="Submissions S."/>
        </authorList>
    </citation>
    <scope>NUCLEOTIDE SEQUENCE [LARGE SCALE GENOMIC DNA]</scope>
    <source>
        <strain evidence="4">DSM 13020</strain>
    </source>
</reference>
<dbReference type="EMBL" id="FRDJ01000014">
    <property type="protein sequence ID" value="SHN68758.1"/>
    <property type="molecule type" value="Genomic_DNA"/>
</dbReference>
<evidence type="ECO:0000313" key="3">
    <source>
        <dbReference type="EMBL" id="SHN68758.1"/>
    </source>
</evidence>
<feature type="signal peptide" evidence="2">
    <location>
        <begin position="1"/>
        <end position="22"/>
    </location>
</feature>
<protein>
    <submittedName>
        <fullName evidence="3">Uncharacterized protein</fullName>
    </submittedName>
</protein>
<dbReference type="AlphaFoldDB" id="A0A1M7TDM3"/>
<dbReference type="Gene3D" id="1.20.5.340">
    <property type="match status" value="1"/>
</dbReference>
<evidence type="ECO:0000256" key="1">
    <source>
        <dbReference type="SAM" id="Coils"/>
    </source>
</evidence>
<feature type="coiled-coil region" evidence="1">
    <location>
        <begin position="60"/>
        <end position="121"/>
    </location>
</feature>
<dbReference type="RefSeq" id="WP_072760856.1">
    <property type="nucleotide sequence ID" value="NZ_FRDJ01000014.1"/>
</dbReference>
<feature type="chain" id="PRO_5013178626" evidence="2">
    <location>
        <begin position="23"/>
        <end position="352"/>
    </location>
</feature>
<dbReference type="OrthoDB" id="42805at2"/>
<dbReference type="Proteomes" id="UP000184207">
    <property type="component" value="Unassembled WGS sequence"/>
</dbReference>
<sequence length="352" mass="39866">MKWYLKITLAVFLSLIMTVTFAEGTTEHTHAEGEECTCEVLDSREIDVSQEQPDILLDTHEELYQKISELEELVALLYELADAKLSVDDFYGFSDFTEERLNELEAKVLNIESLSANLEDVFVTLDIHDGDILKIYDLVGTLSDKLLNIEDAIADKEKVFEELETLSLRIDMHDQDIVNIFDVLSTKADATQVEELASKIETLELIKEFDFTAMIGRIALLEEYTNIIYEIVGSKPSFEDVEDMLAPLKTEGMNSLSDRMDLLEEYVNMVYDATSEKPSVEEVQDMISPLKDDIADLSSKLSALSTKFNSQEIDILKLYNSVSKLAEEVQKLAGKVSLLETMIRDLNQRVGK</sequence>
<keyword evidence="2" id="KW-0732">Signal</keyword>
<keyword evidence="1" id="KW-0175">Coiled coil</keyword>
<evidence type="ECO:0000256" key="2">
    <source>
        <dbReference type="SAM" id="SignalP"/>
    </source>
</evidence>
<dbReference type="STRING" id="1121883.SAMN02745226_01880"/>